<evidence type="ECO:0000256" key="8">
    <source>
        <dbReference type="ARBA" id="ARBA00023235"/>
    </source>
</evidence>
<evidence type="ECO:0000256" key="11">
    <source>
        <dbReference type="ARBA" id="ARBA00033067"/>
    </source>
</evidence>
<gene>
    <name evidence="13" type="ORF">APY09_00195</name>
</gene>
<sequence length="331" mass="35961">MSILVCGGAGYIGAHVVRLLRQRGDRVVVVDDLSTSNAARIGDTPLVRLDVATDEARSVLSNLMVDEDVTAVIHFSARKQVGESVARPTWYYQQNIGGMANVLAAMEDAGVDQMIFSSSAAVYGIPTAEVVTEDMAGYPINPYGETKLIGEWMMADCERAWDLKWIGLRYFNVAGAGWPDLADPAIMNLIPMVLDRIERGESAKIFGTDYDTPDGTCVRDYIHVLDLAEAHIAALDVLAEGRQPDHHTYNVGTGLGTSVREIIDGLRRVIGWDFPVEELDRRAGDPPKLIGDPLSIGVDLGWKANNGLDEILTSAWEGWQAGPRPITVPGS</sequence>
<dbReference type="EC" id="5.1.3.2" evidence="5"/>
<comment type="cofactor">
    <cofactor evidence="2">
        <name>NAD(+)</name>
        <dbReference type="ChEBI" id="CHEBI:57540"/>
    </cofactor>
</comment>
<dbReference type="OrthoDB" id="9801785at2"/>
<dbReference type="UniPathway" id="UPA00214"/>
<dbReference type="RefSeq" id="WP_060565664.1">
    <property type="nucleotide sequence ID" value="NZ_CP040006.1"/>
</dbReference>
<dbReference type="GO" id="GO:0003978">
    <property type="term" value="F:UDP-glucose 4-epimerase activity"/>
    <property type="evidence" value="ECO:0007669"/>
    <property type="project" value="UniProtKB-EC"/>
</dbReference>
<reference evidence="13 14" key="1">
    <citation type="submission" date="2015-10" db="EMBL/GenBank/DDBJ databases">
        <title>Draft Genome of Actinomyces odontolyticus subsp. actinosynbacter strain XH001.</title>
        <authorList>
            <person name="Mclean J.S."/>
            <person name="He X."/>
        </authorList>
    </citation>
    <scope>NUCLEOTIDE SEQUENCE [LARGE SCALE GENOMIC DNA]</scope>
    <source>
        <strain evidence="13 14">XH001</strain>
    </source>
</reference>
<evidence type="ECO:0000259" key="12">
    <source>
        <dbReference type="Pfam" id="PF01370"/>
    </source>
</evidence>
<evidence type="ECO:0000313" key="14">
    <source>
        <dbReference type="Proteomes" id="UP000054686"/>
    </source>
</evidence>
<proteinExistence type="inferred from homology"/>
<evidence type="ECO:0000256" key="5">
    <source>
        <dbReference type="ARBA" id="ARBA00013189"/>
    </source>
</evidence>
<evidence type="ECO:0000256" key="4">
    <source>
        <dbReference type="ARBA" id="ARBA00007637"/>
    </source>
</evidence>
<dbReference type="NCBIfam" id="TIGR01179">
    <property type="entry name" value="galE"/>
    <property type="match status" value="1"/>
</dbReference>
<comment type="caution">
    <text evidence="13">The sequence shown here is derived from an EMBL/GenBank/DDBJ whole genome shotgun (WGS) entry which is preliminary data.</text>
</comment>
<organism evidence="13 14">
    <name type="scientific">Schaalia odontolytica</name>
    <dbReference type="NCBI Taxonomy" id="1660"/>
    <lineage>
        <taxon>Bacteria</taxon>
        <taxon>Bacillati</taxon>
        <taxon>Actinomycetota</taxon>
        <taxon>Actinomycetes</taxon>
        <taxon>Actinomycetales</taxon>
        <taxon>Actinomycetaceae</taxon>
        <taxon>Schaalia</taxon>
    </lineage>
</organism>
<dbReference type="GO" id="GO:0033499">
    <property type="term" value="P:galactose catabolic process via UDP-galactose, Leloir pathway"/>
    <property type="evidence" value="ECO:0007669"/>
    <property type="project" value="TreeGrafter"/>
</dbReference>
<dbReference type="InterPro" id="IPR036291">
    <property type="entry name" value="NAD(P)-bd_dom_sf"/>
</dbReference>
<dbReference type="EMBL" id="LLVT01000001">
    <property type="protein sequence ID" value="KSW12827.1"/>
    <property type="molecule type" value="Genomic_DNA"/>
</dbReference>
<dbReference type="SUPFAM" id="SSF51735">
    <property type="entry name" value="NAD(P)-binding Rossmann-fold domains"/>
    <property type="match status" value="1"/>
</dbReference>
<comment type="similarity">
    <text evidence="4">Belongs to the NAD(P)-dependent epimerase/dehydratase family.</text>
</comment>
<evidence type="ECO:0000256" key="6">
    <source>
        <dbReference type="ARBA" id="ARBA00018569"/>
    </source>
</evidence>
<dbReference type="Pfam" id="PF01370">
    <property type="entry name" value="Epimerase"/>
    <property type="match status" value="1"/>
</dbReference>
<evidence type="ECO:0000256" key="9">
    <source>
        <dbReference type="ARBA" id="ARBA00023277"/>
    </source>
</evidence>
<evidence type="ECO:0000313" key="13">
    <source>
        <dbReference type="EMBL" id="KSW12827.1"/>
    </source>
</evidence>
<comment type="pathway">
    <text evidence="3">Carbohydrate metabolism; galactose metabolism.</text>
</comment>
<accession>A0A0V8RXN7</accession>
<dbReference type="Gene3D" id="3.90.25.10">
    <property type="entry name" value="UDP-galactose 4-epimerase, domain 1"/>
    <property type="match status" value="1"/>
</dbReference>
<evidence type="ECO:0000256" key="7">
    <source>
        <dbReference type="ARBA" id="ARBA00023027"/>
    </source>
</evidence>
<keyword evidence="9" id="KW-0119">Carbohydrate metabolism</keyword>
<feature type="domain" description="NAD-dependent epimerase/dehydratase" evidence="12">
    <location>
        <begin position="3"/>
        <end position="252"/>
    </location>
</feature>
<keyword evidence="8" id="KW-0413">Isomerase</keyword>
<dbReference type="InterPro" id="IPR001509">
    <property type="entry name" value="Epimerase_deHydtase"/>
</dbReference>
<keyword evidence="7" id="KW-0520">NAD</keyword>
<dbReference type="AlphaFoldDB" id="A0A0V8RXN7"/>
<evidence type="ECO:0000256" key="10">
    <source>
        <dbReference type="ARBA" id="ARBA00031367"/>
    </source>
</evidence>
<protein>
    <recommendedName>
        <fullName evidence="6">UDP-glucose 4-epimerase</fullName>
        <ecNumber evidence="5">5.1.3.2</ecNumber>
    </recommendedName>
    <alternativeName>
        <fullName evidence="11">Galactowaldenase</fullName>
    </alternativeName>
    <alternativeName>
        <fullName evidence="10">UDP-galactose 4-epimerase</fullName>
    </alternativeName>
</protein>
<evidence type="ECO:0000256" key="3">
    <source>
        <dbReference type="ARBA" id="ARBA00004947"/>
    </source>
</evidence>
<evidence type="ECO:0000256" key="1">
    <source>
        <dbReference type="ARBA" id="ARBA00000083"/>
    </source>
</evidence>
<dbReference type="PANTHER" id="PTHR43725">
    <property type="entry name" value="UDP-GLUCOSE 4-EPIMERASE"/>
    <property type="match status" value="1"/>
</dbReference>
<comment type="catalytic activity">
    <reaction evidence="1">
        <text>UDP-alpha-D-glucose = UDP-alpha-D-galactose</text>
        <dbReference type="Rhea" id="RHEA:22168"/>
        <dbReference type="ChEBI" id="CHEBI:58885"/>
        <dbReference type="ChEBI" id="CHEBI:66914"/>
        <dbReference type="EC" id="5.1.3.2"/>
    </reaction>
</comment>
<dbReference type="InterPro" id="IPR005886">
    <property type="entry name" value="UDP_G4E"/>
</dbReference>
<dbReference type="Proteomes" id="UP000054686">
    <property type="component" value="Unassembled WGS sequence"/>
</dbReference>
<dbReference type="PANTHER" id="PTHR43725:SF53">
    <property type="entry name" value="UDP-ARABINOSE 4-EPIMERASE 1"/>
    <property type="match status" value="1"/>
</dbReference>
<evidence type="ECO:0000256" key="2">
    <source>
        <dbReference type="ARBA" id="ARBA00001911"/>
    </source>
</evidence>
<dbReference type="Gene3D" id="3.40.50.720">
    <property type="entry name" value="NAD(P)-binding Rossmann-like Domain"/>
    <property type="match status" value="1"/>
</dbReference>
<name>A0A0V8RXN7_9ACTO</name>